<dbReference type="Proteomes" id="UP001223586">
    <property type="component" value="Unassembled WGS sequence"/>
</dbReference>
<proteinExistence type="predicted"/>
<dbReference type="InterPro" id="IPR036650">
    <property type="entry name" value="CAT_RNA-bd_dom_sf"/>
</dbReference>
<dbReference type="SUPFAM" id="SSF50151">
    <property type="entry name" value="SacY-like RNA-binding domain"/>
    <property type="match status" value="1"/>
</dbReference>
<dbReference type="PROSITE" id="PS51372">
    <property type="entry name" value="PRD_2"/>
    <property type="match status" value="2"/>
</dbReference>
<dbReference type="InterPro" id="IPR004341">
    <property type="entry name" value="CAT_RNA-bd_dom"/>
</dbReference>
<dbReference type="Gene3D" id="1.10.1790.10">
    <property type="entry name" value="PRD domain"/>
    <property type="match status" value="2"/>
</dbReference>
<sequence>MKIKKILNNNAVVVMSGQLEKIAIGSGIAFHKKKNDLINPNKVEKMFVMEEHDKFQQLLLQVPEEHFTLSEDIISYAEMKLGCKLNNHIHIALTDHLSFAIERAKEGIHLRNKLLHEIKVLYKKEFSIGTWALHRVKEKLDVHMPIDEAAYIALHLHTAKLPEGNMQQTVRQTTIISDMVRAISEYLQIEIEDDDIAYQRLITHLRFVITRSDHIELHTMDKEMLDMIKKKFPVSFRCSQEVARLLKRDFAIQLPVQELGFIALHIERLQKRSNED</sequence>
<dbReference type="InterPro" id="IPR011608">
    <property type="entry name" value="PRD"/>
</dbReference>
<keyword evidence="1" id="KW-0677">Repeat</keyword>
<evidence type="ECO:0000313" key="3">
    <source>
        <dbReference type="EMBL" id="MDQ0175562.1"/>
    </source>
</evidence>
<dbReference type="EMBL" id="JAUSTT010000007">
    <property type="protein sequence ID" value="MDQ0175562.1"/>
    <property type="molecule type" value="Genomic_DNA"/>
</dbReference>
<reference evidence="3 4" key="1">
    <citation type="submission" date="2023-07" db="EMBL/GenBank/DDBJ databases">
        <title>Genomic Encyclopedia of Type Strains, Phase IV (KMG-IV): sequencing the most valuable type-strain genomes for metagenomic binning, comparative biology and taxonomic classification.</title>
        <authorList>
            <person name="Goeker M."/>
        </authorList>
    </citation>
    <scope>NUCLEOTIDE SEQUENCE [LARGE SCALE GENOMIC DNA]</scope>
    <source>
        <strain evidence="3 4">DSM 23837</strain>
    </source>
</reference>
<dbReference type="Gene3D" id="2.30.24.10">
    <property type="entry name" value="CAT RNA-binding domain"/>
    <property type="match status" value="1"/>
</dbReference>
<evidence type="ECO:0000313" key="4">
    <source>
        <dbReference type="Proteomes" id="UP001223586"/>
    </source>
</evidence>
<dbReference type="SMART" id="SM01061">
    <property type="entry name" value="CAT_RBD"/>
    <property type="match status" value="1"/>
</dbReference>
<dbReference type="InterPro" id="IPR036634">
    <property type="entry name" value="PRD_sf"/>
</dbReference>
<protein>
    <submittedName>
        <fullName evidence="3">Beta-glucoside operon transcriptional antiterminator</fullName>
    </submittedName>
</protein>
<evidence type="ECO:0000256" key="1">
    <source>
        <dbReference type="ARBA" id="ARBA00022737"/>
    </source>
</evidence>
<dbReference type="PANTHER" id="PTHR30185:SF15">
    <property type="entry name" value="CRYPTIC BETA-GLUCOSIDE BGL OPERON ANTITERMINATOR"/>
    <property type="match status" value="1"/>
</dbReference>
<keyword evidence="4" id="KW-1185">Reference proteome</keyword>
<dbReference type="Pfam" id="PF03123">
    <property type="entry name" value="CAT_RBD"/>
    <property type="match status" value="1"/>
</dbReference>
<feature type="domain" description="PRD" evidence="2">
    <location>
        <begin position="167"/>
        <end position="276"/>
    </location>
</feature>
<name>A0ABT9WRM3_9BACI</name>
<organism evidence="3 4">
    <name type="scientific">Bacillus chungangensis</name>
    <dbReference type="NCBI Taxonomy" id="587633"/>
    <lineage>
        <taxon>Bacteria</taxon>
        <taxon>Bacillati</taxon>
        <taxon>Bacillota</taxon>
        <taxon>Bacilli</taxon>
        <taxon>Bacillales</taxon>
        <taxon>Bacillaceae</taxon>
        <taxon>Bacillus</taxon>
    </lineage>
</organism>
<comment type="caution">
    <text evidence="3">The sequence shown here is derived from an EMBL/GenBank/DDBJ whole genome shotgun (WGS) entry which is preliminary data.</text>
</comment>
<accession>A0ABT9WRM3</accession>
<dbReference type="InterPro" id="IPR050661">
    <property type="entry name" value="BglG_antiterminators"/>
</dbReference>
<gene>
    <name evidence="3" type="ORF">J2S08_001396</name>
</gene>
<dbReference type="SUPFAM" id="SSF63520">
    <property type="entry name" value="PTS-regulatory domain, PRD"/>
    <property type="match status" value="2"/>
</dbReference>
<dbReference type="PANTHER" id="PTHR30185">
    <property type="entry name" value="CRYPTIC BETA-GLUCOSIDE BGL OPERON ANTITERMINATOR"/>
    <property type="match status" value="1"/>
</dbReference>
<feature type="domain" description="PRD" evidence="2">
    <location>
        <begin position="61"/>
        <end position="166"/>
    </location>
</feature>
<evidence type="ECO:0000259" key="2">
    <source>
        <dbReference type="PROSITE" id="PS51372"/>
    </source>
</evidence>
<dbReference type="Pfam" id="PF00874">
    <property type="entry name" value="PRD"/>
    <property type="match status" value="2"/>
</dbReference>